<name>X6N616_RETFI</name>
<feature type="compositionally biased region" description="Basic residues" evidence="1">
    <location>
        <begin position="98"/>
        <end position="119"/>
    </location>
</feature>
<sequence length="283" mass="31637">MEQQLIRMHLCKGDLVLIPKGLSHRMLLPLATQEGGSGQQGNGGGDVVKFKQFVTKDWQDEMLTAYPCNPSSLKQEDATAQSLFKSYLRITDGVTRSSTKKRQPWPICKRRVTMTKARTKTTPVNNNNNNNNNNNDDDDDGDDDDDDDEDSELKTDSTQTQTSSAMATATYQDSKKEFHSFNGKGYVLGGRAGALANYPHMRECNGMLHISGTSSRRPDNTHIGAVKDSSTGEWKYDIRLQTQAVLENIKVMMSQAGVGLEHLLQVTVNYYLLLLLVLIFFFF</sequence>
<feature type="compositionally biased region" description="Acidic residues" evidence="1">
    <location>
        <begin position="135"/>
        <end position="151"/>
    </location>
</feature>
<dbReference type="OrthoDB" id="309640at2759"/>
<keyword evidence="2" id="KW-0812">Transmembrane</keyword>
<accession>X6N616</accession>
<keyword evidence="4" id="KW-1185">Reference proteome</keyword>
<evidence type="ECO:0000256" key="1">
    <source>
        <dbReference type="SAM" id="MobiDB-lite"/>
    </source>
</evidence>
<evidence type="ECO:0000313" key="3">
    <source>
        <dbReference type="EMBL" id="ETO21446.1"/>
    </source>
</evidence>
<dbReference type="InterPro" id="IPR035959">
    <property type="entry name" value="RutC-like_sf"/>
</dbReference>
<dbReference type="SUPFAM" id="SSF55298">
    <property type="entry name" value="YjgF-like"/>
    <property type="match status" value="1"/>
</dbReference>
<organism evidence="3 4">
    <name type="scientific">Reticulomyxa filosa</name>
    <dbReference type="NCBI Taxonomy" id="46433"/>
    <lineage>
        <taxon>Eukaryota</taxon>
        <taxon>Sar</taxon>
        <taxon>Rhizaria</taxon>
        <taxon>Retaria</taxon>
        <taxon>Foraminifera</taxon>
        <taxon>Monothalamids</taxon>
        <taxon>Reticulomyxidae</taxon>
        <taxon>Reticulomyxa</taxon>
    </lineage>
</organism>
<keyword evidence="2" id="KW-0472">Membrane</keyword>
<evidence type="ECO:0000313" key="4">
    <source>
        <dbReference type="Proteomes" id="UP000023152"/>
    </source>
</evidence>
<dbReference type="Gene3D" id="3.30.1330.40">
    <property type="entry name" value="RutC-like"/>
    <property type="match status" value="1"/>
</dbReference>
<feature type="region of interest" description="Disordered" evidence="1">
    <location>
        <begin position="95"/>
        <end position="172"/>
    </location>
</feature>
<proteinExistence type="predicted"/>
<feature type="transmembrane region" description="Helical" evidence="2">
    <location>
        <begin position="262"/>
        <end position="282"/>
    </location>
</feature>
<reference evidence="3 4" key="1">
    <citation type="journal article" date="2013" name="Curr. Biol.">
        <title>The Genome of the Foraminiferan Reticulomyxa filosa.</title>
        <authorList>
            <person name="Glockner G."/>
            <person name="Hulsmann N."/>
            <person name="Schleicher M."/>
            <person name="Noegel A.A."/>
            <person name="Eichinger L."/>
            <person name="Gallinger C."/>
            <person name="Pawlowski J."/>
            <person name="Sierra R."/>
            <person name="Euteneuer U."/>
            <person name="Pillet L."/>
            <person name="Moustafa A."/>
            <person name="Platzer M."/>
            <person name="Groth M."/>
            <person name="Szafranski K."/>
            <person name="Schliwa M."/>
        </authorList>
    </citation>
    <scope>NUCLEOTIDE SEQUENCE [LARGE SCALE GENOMIC DNA]</scope>
</reference>
<keyword evidence="2" id="KW-1133">Transmembrane helix</keyword>
<feature type="compositionally biased region" description="Low complexity" evidence="1">
    <location>
        <begin position="125"/>
        <end position="134"/>
    </location>
</feature>
<protein>
    <submittedName>
        <fullName evidence="3">Uncharacterized protein</fullName>
    </submittedName>
</protein>
<dbReference type="Proteomes" id="UP000023152">
    <property type="component" value="Unassembled WGS sequence"/>
</dbReference>
<dbReference type="EMBL" id="ASPP01011616">
    <property type="protein sequence ID" value="ETO21446.1"/>
    <property type="molecule type" value="Genomic_DNA"/>
</dbReference>
<feature type="compositionally biased region" description="Low complexity" evidence="1">
    <location>
        <begin position="156"/>
        <end position="172"/>
    </location>
</feature>
<gene>
    <name evidence="3" type="ORF">RFI_15758</name>
</gene>
<dbReference type="AlphaFoldDB" id="X6N616"/>
<evidence type="ECO:0000256" key="2">
    <source>
        <dbReference type="SAM" id="Phobius"/>
    </source>
</evidence>
<comment type="caution">
    <text evidence="3">The sequence shown here is derived from an EMBL/GenBank/DDBJ whole genome shotgun (WGS) entry which is preliminary data.</text>
</comment>